<accession>A0ABR9DM79</accession>
<dbReference type="RefSeq" id="WP_192277266.1">
    <property type="nucleotide sequence ID" value="NZ_JACZDF010000001.1"/>
</dbReference>
<dbReference type="Proteomes" id="UP000642107">
    <property type="component" value="Unassembled WGS sequence"/>
</dbReference>
<evidence type="ECO:0000256" key="1">
    <source>
        <dbReference type="SAM" id="MobiDB-lite"/>
    </source>
</evidence>
<evidence type="ECO:0000313" key="3">
    <source>
        <dbReference type="Proteomes" id="UP000642107"/>
    </source>
</evidence>
<evidence type="ECO:0000313" key="2">
    <source>
        <dbReference type="EMBL" id="MBD9698242.1"/>
    </source>
</evidence>
<evidence type="ECO:0008006" key="4">
    <source>
        <dbReference type="Google" id="ProtNLM"/>
    </source>
</evidence>
<comment type="caution">
    <text evidence="2">The sequence shown here is derived from an EMBL/GenBank/DDBJ whole genome shotgun (WGS) entry which is preliminary data.</text>
</comment>
<dbReference type="EMBL" id="JACZDF010000001">
    <property type="protein sequence ID" value="MBD9698242.1"/>
    <property type="molecule type" value="Genomic_DNA"/>
</dbReference>
<gene>
    <name evidence="2" type="ORF">IGS67_01875</name>
</gene>
<organism evidence="2 3">
    <name type="scientific">Flavimobilis rhizosphaerae</name>
    <dbReference type="NCBI Taxonomy" id="2775421"/>
    <lineage>
        <taxon>Bacteria</taxon>
        <taxon>Bacillati</taxon>
        <taxon>Actinomycetota</taxon>
        <taxon>Actinomycetes</taxon>
        <taxon>Micrococcales</taxon>
        <taxon>Jonesiaceae</taxon>
        <taxon>Flavimobilis</taxon>
    </lineage>
</organism>
<keyword evidence="3" id="KW-1185">Reference proteome</keyword>
<proteinExistence type="predicted"/>
<name>A0ABR9DM79_9MICO</name>
<feature type="region of interest" description="Disordered" evidence="1">
    <location>
        <begin position="38"/>
        <end position="105"/>
    </location>
</feature>
<reference evidence="2 3" key="1">
    <citation type="submission" date="2020-09" db="EMBL/GenBank/DDBJ databases">
        <title>Flavimobilis rhizosphaerae sp. nov., isolated from rhizosphere soil of Spartina alterniflora.</title>
        <authorList>
            <person name="Hanqin C."/>
        </authorList>
    </citation>
    <scope>NUCLEOTIDE SEQUENCE [LARGE SCALE GENOMIC DNA]</scope>
    <source>
        <strain evidence="2 3">GY 10621</strain>
    </source>
</reference>
<protein>
    <recommendedName>
        <fullName evidence="4">Lipoprotein</fullName>
    </recommendedName>
</protein>
<sequence length="238" mass="24066">MERRRRPDEGTGPRWSHGRRALAAALLSVPLVLVTAACDPDAPEPGTGVPSASTPAGTVVDGTPTAVPSDATSSEGSTGAPATDGTPTKKPPTKKPSEGLATVAPVERPRAAPVDLGDDAAAAPGLSARLVEVEDVDGTAEGPGEVAGAALRVTVELTNGTGRVVDLRGAVVNLYTGKDRLPTSLLSGPGTVALPASLGRDGTARATYVFRTDHRDGLLEVEVDIADAPSVVVFEGTR</sequence>